<evidence type="ECO:0000313" key="1">
    <source>
        <dbReference type="EMBL" id="KKK63421.1"/>
    </source>
</evidence>
<dbReference type="InterPro" id="IPR036502">
    <property type="entry name" value="NiSOD_sf"/>
</dbReference>
<evidence type="ECO:0008006" key="2">
    <source>
        <dbReference type="Google" id="ProtNLM"/>
    </source>
</evidence>
<dbReference type="SUPFAM" id="SSF109770">
    <property type="entry name" value="Nickel-containing superoxide dismutase, NiSOD"/>
    <property type="match status" value="1"/>
</dbReference>
<sequence length="171" mass="18564">MSMYRLFAVLNRILPAEEASAHCDIPCGIYDPHLAQVAALTVVRMNQLIEGLEAPGGGGPPSKQDRDKYVNSLSRYIATKEEHAELVKHEVRIIRGDFFKPDNSPANIGELVDGIMKTASAARQNVDKAAAEKLLDQVNQFAEAFWKAKGVETKKVSSNQAAGGEYVVPAA</sequence>
<dbReference type="AlphaFoldDB" id="A0A0F8ZU08"/>
<dbReference type="EMBL" id="LAZR01061523">
    <property type="protein sequence ID" value="KKK63421.1"/>
    <property type="molecule type" value="Genomic_DNA"/>
</dbReference>
<comment type="caution">
    <text evidence="1">The sequence shown here is derived from an EMBL/GenBank/DDBJ whole genome shotgun (WGS) entry which is preliminary data.</text>
</comment>
<dbReference type="NCBIfam" id="TIGR02753">
    <property type="entry name" value="sodN"/>
    <property type="match status" value="1"/>
</dbReference>
<dbReference type="InterPro" id="IPR014123">
    <property type="entry name" value="Superoxide_dismutase_Ni-type"/>
</dbReference>
<name>A0A0F8ZU08_9ZZZZ</name>
<dbReference type="GO" id="GO:0004784">
    <property type="term" value="F:superoxide dismutase activity"/>
    <property type="evidence" value="ECO:0007669"/>
    <property type="project" value="InterPro"/>
</dbReference>
<dbReference type="GO" id="GO:0016151">
    <property type="term" value="F:nickel cation binding"/>
    <property type="evidence" value="ECO:0007669"/>
    <property type="project" value="InterPro"/>
</dbReference>
<gene>
    <name evidence="1" type="ORF">LCGC14_2994450</name>
</gene>
<accession>A0A0F8ZU08</accession>
<reference evidence="1" key="1">
    <citation type="journal article" date="2015" name="Nature">
        <title>Complex archaea that bridge the gap between prokaryotes and eukaryotes.</title>
        <authorList>
            <person name="Spang A."/>
            <person name="Saw J.H."/>
            <person name="Jorgensen S.L."/>
            <person name="Zaremba-Niedzwiedzka K."/>
            <person name="Martijn J."/>
            <person name="Lind A.E."/>
            <person name="van Eijk R."/>
            <person name="Schleper C."/>
            <person name="Guy L."/>
            <person name="Ettema T.J."/>
        </authorList>
    </citation>
    <scope>NUCLEOTIDE SEQUENCE</scope>
</reference>
<organism evidence="1">
    <name type="scientific">marine sediment metagenome</name>
    <dbReference type="NCBI Taxonomy" id="412755"/>
    <lineage>
        <taxon>unclassified sequences</taxon>
        <taxon>metagenomes</taxon>
        <taxon>ecological metagenomes</taxon>
    </lineage>
</organism>
<protein>
    <recommendedName>
        <fullName evidence="2">Superoxide dismutase, Ni</fullName>
    </recommendedName>
</protein>
<dbReference type="Gene3D" id="1.20.120.400">
    <property type="entry name" value="Nickel-containing superoxide dismutase"/>
    <property type="match status" value="1"/>
</dbReference>
<dbReference type="Pfam" id="PF09055">
    <property type="entry name" value="Sod_Ni"/>
    <property type="match status" value="1"/>
</dbReference>
<proteinExistence type="predicted"/>